<comment type="catalytic activity">
    <reaction evidence="8">
        <text>L-seryl-[protein] + ATP = O-phospho-L-seryl-[protein] + ADP + H(+)</text>
        <dbReference type="Rhea" id="RHEA:17989"/>
        <dbReference type="Rhea" id="RHEA-COMP:9863"/>
        <dbReference type="Rhea" id="RHEA-COMP:11604"/>
        <dbReference type="ChEBI" id="CHEBI:15378"/>
        <dbReference type="ChEBI" id="CHEBI:29999"/>
        <dbReference type="ChEBI" id="CHEBI:30616"/>
        <dbReference type="ChEBI" id="CHEBI:83421"/>
        <dbReference type="ChEBI" id="CHEBI:456216"/>
        <dbReference type="EC" id="2.7.11.1"/>
    </reaction>
</comment>
<evidence type="ECO:0000256" key="7">
    <source>
        <dbReference type="ARBA" id="ARBA00047899"/>
    </source>
</evidence>
<dbReference type="RefSeq" id="WP_280655271.1">
    <property type="nucleotide sequence ID" value="NZ_JANQDH010000085.1"/>
</dbReference>
<keyword evidence="12" id="KW-1185">Reference proteome</keyword>
<evidence type="ECO:0000256" key="4">
    <source>
        <dbReference type="ARBA" id="ARBA00022741"/>
    </source>
</evidence>
<feature type="transmembrane region" description="Helical" evidence="9">
    <location>
        <begin position="323"/>
        <end position="347"/>
    </location>
</feature>
<evidence type="ECO:0000259" key="10">
    <source>
        <dbReference type="PROSITE" id="PS50011"/>
    </source>
</evidence>
<feature type="domain" description="Protein kinase" evidence="10">
    <location>
        <begin position="517"/>
        <end position="791"/>
    </location>
</feature>
<keyword evidence="9" id="KW-0812">Transmembrane</keyword>
<proteinExistence type="predicted"/>
<dbReference type="Pfam" id="PF00069">
    <property type="entry name" value="Pkinase"/>
    <property type="match status" value="1"/>
</dbReference>
<comment type="catalytic activity">
    <reaction evidence="7">
        <text>L-threonyl-[protein] + ATP = O-phospho-L-threonyl-[protein] + ADP + H(+)</text>
        <dbReference type="Rhea" id="RHEA:46608"/>
        <dbReference type="Rhea" id="RHEA-COMP:11060"/>
        <dbReference type="Rhea" id="RHEA-COMP:11605"/>
        <dbReference type="ChEBI" id="CHEBI:15378"/>
        <dbReference type="ChEBI" id="CHEBI:30013"/>
        <dbReference type="ChEBI" id="CHEBI:30616"/>
        <dbReference type="ChEBI" id="CHEBI:61977"/>
        <dbReference type="ChEBI" id="CHEBI:456216"/>
        <dbReference type="EC" id="2.7.11.1"/>
    </reaction>
</comment>
<comment type="caution">
    <text evidence="11">The sequence shown here is derived from an EMBL/GenBank/DDBJ whole genome shotgun (WGS) entry which is preliminary data.</text>
</comment>
<dbReference type="GO" id="GO:0005524">
    <property type="term" value="F:ATP binding"/>
    <property type="evidence" value="ECO:0007669"/>
    <property type="project" value="UniProtKB-KW"/>
</dbReference>
<keyword evidence="4" id="KW-0547">Nucleotide-binding</keyword>
<dbReference type="InterPro" id="IPR007890">
    <property type="entry name" value="CHASE2"/>
</dbReference>
<dbReference type="SMART" id="SM01080">
    <property type="entry name" value="CHASE2"/>
    <property type="match status" value="1"/>
</dbReference>
<evidence type="ECO:0000256" key="3">
    <source>
        <dbReference type="ARBA" id="ARBA00022679"/>
    </source>
</evidence>
<evidence type="ECO:0000256" key="6">
    <source>
        <dbReference type="ARBA" id="ARBA00022840"/>
    </source>
</evidence>
<dbReference type="CDD" id="cd14014">
    <property type="entry name" value="STKc_PknB_like"/>
    <property type="match status" value="1"/>
</dbReference>
<dbReference type="Gene3D" id="1.10.510.10">
    <property type="entry name" value="Transferase(Phosphotransferase) domain 1"/>
    <property type="match status" value="1"/>
</dbReference>
<keyword evidence="5 11" id="KW-0418">Kinase</keyword>
<dbReference type="SMART" id="SM00220">
    <property type="entry name" value="S_TKc"/>
    <property type="match status" value="1"/>
</dbReference>
<dbReference type="EMBL" id="JANQDH010000085">
    <property type="protein sequence ID" value="MDH6061295.1"/>
    <property type="molecule type" value="Genomic_DNA"/>
</dbReference>
<evidence type="ECO:0000313" key="12">
    <source>
        <dbReference type="Proteomes" id="UP001159387"/>
    </source>
</evidence>
<dbReference type="SUPFAM" id="SSF56112">
    <property type="entry name" value="Protein kinase-like (PK-like)"/>
    <property type="match status" value="1"/>
</dbReference>
<evidence type="ECO:0000256" key="9">
    <source>
        <dbReference type="SAM" id="Phobius"/>
    </source>
</evidence>
<dbReference type="PANTHER" id="PTHR24363:SF0">
    <property type="entry name" value="SERINE_THREONINE KINASE LIKE DOMAIN CONTAINING 1"/>
    <property type="match status" value="1"/>
</dbReference>
<protein>
    <recommendedName>
        <fullName evidence="1">non-specific serine/threonine protein kinase</fullName>
        <ecNumber evidence="1">2.7.11.1</ecNumber>
    </recommendedName>
</protein>
<keyword evidence="6" id="KW-0067">ATP-binding</keyword>
<dbReference type="AlphaFoldDB" id="A0AA43GTT6"/>
<keyword evidence="3" id="KW-0808">Transferase</keyword>
<keyword evidence="9" id="KW-0472">Membrane</keyword>
<reference evidence="11 12" key="1">
    <citation type="journal article" date="2023" name="J. Phycol.">
        <title>Chrysosporum ovalisporum is synonymous with the true-branching cyanobacterium Umezakia natans (Nostocales/Aphanizomenonaceae).</title>
        <authorList>
            <person name="McGregor G.B."/>
            <person name="Sendall B.C."/>
            <person name="Niiyama Y."/>
            <person name="Tuji A."/>
            <person name="Willis A."/>
        </authorList>
    </citation>
    <scope>NUCLEOTIDE SEQUENCE [LARGE SCALE GENOMIC DNA]</scope>
    <source>
        <strain evidence="11 12">ANA360D</strain>
    </source>
</reference>
<name>A0AA43GTT6_9CYAN</name>
<dbReference type="InterPro" id="IPR011009">
    <property type="entry name" value="Kinase-like_dom_sf"/>
</dbReference>
<evidence type="ECO:0000256" key="2">
    <source>
        <dbReference type="ARBA" id="ARBA00022527"/>
    </source>
</evidence>
<dbReference type="InterPro" id="IPR000719">
    <property type="entry name" value="Prot_kinase_dom"/>
</dbReference>
<gene>
    <name evidence="11" type="ORF">NWP17_12755</name>
</gene>
<evidence type="ECO:0000256" key="5">
    <source>
        <dbReference type="ARBA" id="ARBA00022777"/>
    </source>
</evidence>
<keyword evidence="9" id="KW-1133">Transmembrane helix</keyword>
<evidence type="ECO:0000256" key="8">
    <source>
        <dbReference type="ARBA" id="ARBA00048679"/>
    </source>
</evidence>
<dbReference type="Pfam" id="PF05226">
    <property type="entry name" value="CHASE2"/>
    <property type="match status" value="1"/>
</dbReference>
<feature type="transmembrane region" description="Helical" evidence="9">
    <location>
        <begin position="354"/>
        <end position="374"/>
    </location>
</feature>
<dbReference type="GO" id="GO:0004674">
    <property type="term" value="F:protein serine/threonine kinase activity"/>
    <property type="evidence" value="ECO:0007669"/>
    <property type="project" value="UniProtKB-KW"/>
</dbReference>
<accession>A0AA43GTT6</accession>
<keyword evidence="2" id="KW-0723">Serine/threonine-protein kinase</keyword>
<evidence type="ECO:0000313" key="11">
    <source>
        <dbReference type="EMBL" id="MDH6061295.1"/>
    </source>
</evidence>
<evidence type="ECO:0000256" key="1">
    <source>
        <dbReference type="ARBA" id="ARBA00012513"/>
    </source>
</evidence>
<dbReference type="Proteomes" id="UP001159387">
    <property type="component" value="Unassembled WGS sequence"/>
</dbReference>
<organism evidence="11 12">
    <name type="scientific">Chrysosporum bergii ANA360D</name>
    <dbReference type="NCBI Taxonomy" id="617107"/>
    <lineage>
        <taxon>Bacteria</taxon>
        <taxon>Bacillati</taxon>
        <taxon>Cyanobacteriota</taxon>
        <taxon>Cyanophyceae</taxon>
        <taxon>Nostocales</taxon>
        <taxon>Nodulariaceae</taxon>
        <taxon>Chrysosporum</taxon>
    </lineage>
</organism>
<dbReference type="PANTHER" id="PTHR24363">
    <property type="entry name" value="SERINE/THREONINE PROTEIN KINASE"/>
    <property type="match status" value="1"/>
</dbReference>
<sequence>MNYMTHQIGNILRLTFKQSVIISSAMATVFILSIEKLQVLQTVELKVYDQMVQMRTDQGVDPRILIVAVTEEDLQKWNWPLSGEVLNRLLGKLEEYNPRGIGLDIFRDLPVQPGHEKLLQRLQQSDVIVPVCKHANGKNPGVAPPVGVEQNRVGFSDIVEDPDGFIRRNLIAVSVNKSEICQSPFSLSWQLALKYLAVGGIQAQLTPNQKLKLGDVIFKPLESHFGGYENADTQGYQILLNYRSAREIAKQVTVTQVLLGEIKPELVKDRIVLIGSTAPSLKDVFNTPFNNGKADDSGRMAGVEIHAQIISQILSAVLNNQGLFWFLPAWGEVIWIGGWSVVGGLLAWRIEHPLGWGIGIASSLTVLFAGNFVIFTQGGWLPVVSPSLGLVVATGGVLAHSAYHTKQEQEKIIQRVQEQQDLIAQLKVYVSQGMVSAPTKLINKNTHDSVTAIPPSENTSALPTKLINKNTDDSVTAIPPSENTSALPTQAVNTSPTLNSDVLGRLLMPDTVLNKRYQITKSLASGGFGDTYLAQDIQRPGNPLCVVKQMRPASQETKYLNVVRRLFNNEAYILETLGKNRQIPQLLAFFEENHQFYLVQEFIAGHPLTEELTPGVCCSRTEVINILKQVLQVLVFTHSYGVIHRDIKPSNLMRRTTDAEIVLIDFGAVKQVQPQMPHQDQESQTIAIGTPGYAPGEQMTGVPRLNSDIYALGIIAIQALTGGSPKNFRRDTNTGLIIIPTVCATDEQTWQDWWQLADTTEELTRILNKMVHLDFTQRYQSAKEVLNHISANLK</sequence>
<dbReference type="EC" id="2.7.11.1" evidence="1"/>
<dbReference type="PROSITE" id="PS50011">
    <property type="entry name" value="PROTEIN_KINASE_DOM"/>
    <property type="match status" value="1"/>
</dbReference>